<dbReference type="SUPFAM" id="SSF55869">
    <property type="entry name" value="DNA topoisomerase I domain"/>
    <property type="match status" value="1"/>
</dbReference>
<feature type="domain" description="DNA topoisomerase I catalytic core eukaryotic-type" evidence="7">
    <location>
        <begin position="85"/>
        <end position="285"/>
    </location>
</feature>
<evidence type="ECO:0000256" key="3">
    <source>
        <dbReference type="ARBA" id="ARBA00012891"/>
    </source>
</evidence>
<dbReference type="Gene3D" id="3.90.15.10">
    <property type="entry name" value="Topoisomerase I, Chain A, domain 3"/>
    <property type="match status" value="1"/>
</dbReference>
<keyword evidence="5" id="KW-0238">DNA-binding</keyword>
<evidence type="ECO:0000256" key="4">
    <source>
        <dbReference type="ARBA" id="ARBA00023029"/>
    </source>
</evidence>
<comment type="catalytic activity">
    <reaction evidence="1">
        <text>ATP-independent breakage of single-stranded DNA, followed by passage and rejoining.</text>
        <dbReference type="EC" id="5.6.2.1"/>
    </reaction>
</comment>
<dbReference type="Proteomes" id="UP000280668">
    <property type="component" value="Unassembled WGS sequence"/>
</dbReference>
<organism evidence="9 10">
    <name type="scientific">Bogoriella caseilytica</name>
    <dbReference type="NCBI Taxonomy" id="56055"/>
    <lineage>
        <taxon>Bacteria</taxon>
        <taxon>Bacillati</taxon>
        <taxon>Actinomycetota</taxon>
        <taxon>Actinomycetes</taxon>
        <taxon>Micrococcales</taxon>
        <taxon>Bogoriellaceae</taxon>
        <taxon>Bogoriella</taxon>
    </lineage>
</organism>
<keyword evidence="10" id="KW-1185">Reference proteome</keyword>
<accession>A0A3N2BGJ6</accession>
<proteinExistence type="inferred from homology"/>
<dbReference type="InterPro" id="IPR049331">
    <property type="entry name" value="Top1B_N_bact"/>
</dbReference>
<dbReference type="SUPFAM" id="SSF56349">
    <property type="entry name" value="DNA breaking-rejoining enzymes"/>
    <property type="match status" value="1"/>
</dbReference>
<dbReference type="AlphaFoldDB" id="A0A3N2BGJ6"/>
<comment type="similarity">
    <text evidence="2">Belongs to the type IB topoisomerase family.</text>
</comment>
<reference evidence="9 10" key="1">
    <citation type="submission" date="2018-11" db="EMBL/GenBank/DDBJ databases">
        <title>Sequencing the genomes of 1000 actinobacteria strains.</title>
        <authorList>
            <person name="Klenk H.-P."/>
        </authorList>
    </citation>
    <scope>NUCLEOTIDE SEQUENCE [LARGE SCALE GENOMIC DNA]</scope>
    <source>
        <strain evidence="9 10">DSM 11294</strain>
    </source>
</reference>
<name>A0A3N2BGJ6_9MICO</name>
<evidence type="ECO:0000259" key="7">
    <source>
        <dbReference type="Pfam" id="PF01028"/>
    </source>
</evidence>
<dbReference type="InterPro" id="IPR013500">
    <property type="entry name" value="TopoI_cat_euk"/>
</dbReference>
<comment type="caution">
    <text evidence="9">The sequence shown here is derived from an EMBL/GenBank/DDBJ whole genome shotgun (WGS) entry which is preliminary data.</text>
</comment>
<sequence>MPRLKRVSPGSDNGLQRVRSGAGFRYLCQDGRPATPADRARIDGLVIPPAWSDVWICASPRGHIQVVGTDEAGRRQYLYHPDWTARRERGKYDRALALAAALPRARARVTRALNEPKDEQEWVLAVAFRLLDLTALRVGSRRHLRRTGSRGLTTLQGRHVLEHESGVTLAFPGKSGKRQAVTVEDERMVEAIRELVGAPRAFLLRWREGRRYRSLTPEMLNTYIGEVTGNSFSAKDFRTLTGTVLAAEALARAGVAASRRERTAIERQTVQYCAQRLGNTVAVARRSYIDPRVFERYRQGRLLDTQRSPGAAVRDLILGA</sequence>
<dbReference type="EC" id="5.6.2.1" evidence="3"/>
<evidence type="ECO:0000256" key="6">
    <source>
        <dbReference type="ARBA" id="ARBA00023235"/>
    </source>
</evidence>
<keyword evidence="6 9" id="KW-0413">Isomerase</keyword>
<dbReference type="InterPro" id="IPR011010">
    <property type="entry name" value="DNA_brk_join_enz"/>
</dbReference>
<dbReference type="PROSITE" id="PS52038">
    <property type="entry name" value="TOPO_IB_2"/>
    <property type="match status" value="1"/>
</dbReference>
<evidence type="ECO:0000313" key="9">
    <source>
        <dbReference type="EMBL" id="ROR74386.1"/>
    </source>
</evidence>
<dbReference type="Gene3D" id="3.30.66.10">
    <property type="entry name" value="DNA topoisomerase I domain"/>
    <property type="match status" value="1"/>
</dbReference>
<dbReference type="InterPro" id="IPR014711">
    <property type="entry name" value="TopoI_cat_a-hlx-sub_euk"/>
</dbReference>
<evidence type="ECO:0000256" key="5">
    <source>
        <dbReference type="ARBA" id="ARBA00023125"/>
    </source>
</evidence>
<dbReference type="GO" id="GO:0003917">
    <property type="term" value="F:DNA topoisomerase type I (single strand cut, ATP-independent) activity"/>
    <property type="evidence" value="ECO:0007669"/>
    <property type="project" value="UniProtKB-EC"/>
</dbReference>
<dbReference type="PRINTS" id="PR00416">
    <property type="entry name" value="EUTPISMRASEI"/>
</dbReference>
<evidence type="ECO:0000256" key="1">
    <source>
        <dbReference type="ARBA" id="ARBA00000213"/>
    </source>
</evidence>
<dbReference type="EMBL" id="RKHK01000001">
    <property type="protein sequence ID" value="ROR74386.1"/>
    <property type="molecule type" value="Genomic_DNA"/>
</dbReference>
<dbReference type="InterPro" id="IPR001631">
    <property type="entry name" value="TopoI"/>
</dbReference>
<evidence type="ECO:0000256" key="2">
    <source>
        <dbReference type="ARBA" id="ARBA00006645"/>
    </source>
</evidence>
<dbReference type="OrthoDB" id="9778962at2"/>
<dbReference type="GO" id="GO:0003677">
    <property type="term" value="F:DNA binding"/>
    <property type="evidence" value="ECO:0007669"/>
    <property type="project" value="UniProtKB-KW"/>
</dbReference>
<keyword evidence="4" id="KW-0799">Topoisomerase</keyword>
<dbReference type="Gene3D" id="1.10.132.120">
    <property type="match status" value="1"/>
</dbReference>
<dbReference type="GO" id="GO:0006265">
    <property type="term" value="P:DNA topological change"/>
    <property type="evidence" value="ECO:0007669"/>
    <property type="project" value="InterPro"/>
</dbReference>
<dbReference type="RefSeq" id="WP_123304680.1">
    <property type="nucleotide sequence ID" value="NZ_RKHK01000001.1"/>
</dbReference>
<protein>
    <recommendedName>
        <fullName evidence="3">DNA topoisomerase</fullName>
        <ecNumber evidence="3">5.6.2.1</ecNumber>
    </recommendedName>
</protein>
<dbReference type="Pfam" id="PF21338">
    <property type="entry name" value="Top1B_N_bact"/>
    <property type="match status" value="1"/>
</dbReference>
<evidence type="ECO:0000259" key="8">
    <source>
        <dbReference type="Pfam" id="PF21338"/>
    </source>
</evidence>
<dbReference type="InterPro" id="IPR035447">
    <property type="entry name" value="DNA_topo_I_N_sf"/>
</dbReference>
<evidence type="ECO:0000313" key="10">
    <source>
        <dbReference type="Proteomes" id="UP000280668"/>
    </source>
</evidence>
<gene>
    <name evidence="9" type="ORF">EDD31_2798</name>
</gene>
<feature type="domain" description="DNA topoisomerase IB N-terminal" evidence="8">
    <location>
        <begin position="23"/>
        <end position="70"/>
    </location>
</feature>
<dbReference type="Pfam" id="PF01028">
    <property type="entry name" value="Topoisom_I"/>
    <property type="match status" value="1"/>
</dbReference>